<dbReference type="SUPFAM" id="SSF103473">
    <property type="entry name" value="MFS general substrate transporter"/>
    <property type="match status" value="1"/>
</dbReference>
<accession>A0A5K1JTE3</accession>
<feature type="transmembrane region" description="Helical" evidence="1">
    <location>
        <begin position="117"/>
        <end position="145"/>
    </location>
</feature>
<proteinExistence type="predicted"/>
<evidence type="ECO:0000256" key="1">
    <source>
        <dbReference type="SAM" id="Phobius"/>
    </source>
</evidence>
<dbReference type="EMBL" id="LR724350">
    <property type="protein sequence ID" value="VWO94931.1"/>
    <property type="molecule type" value="Genomic_DNA"/>
</dbReference>
<name>A0A5K1JTE3_9APHY</name>
<keyword evidence="1" id="KW-0812">Transmembrane</keyword>
<feature type="transmembrane region" description="Helical" evidence="1">
    <location>
        <begin position="157"/>
        <end position="176"/>
    </location>
</feature>
<evidence type="ECO:0000313" key="2">
    <source>
        <dbReference type="EMBL" id="VWO94931.1"/>
    </source>
</evidence>
<feature type="transmembrane region" description="Helical" evidence="1">
    <location>
        <begin position="183"/>
        <end position="202"/>
    </location>
</feature>
<dbReference type="PANTHER" id="PTHR11360">
    <property type="entry name" value="MONOCARBOXYLATE TRANSPORTER"/>
    <property type="match status" value="1"/>
</dbReference>
<dbReference type="AlphaFoldDB" id="A0A5K1JTE3"/>
<dbReference type="Gene3D" id="1.20.1250.20">
    <property type="entry name" value="MFS general substrate transporter like domains"/>
    <property type="match status" value="1"/>
</dbReference>
<dbReference type="PANTHER" id="PTHR11360:SF234">
    <property type="entry name" value="MFS-TYPE TRANSPORTER DBAD-RELATED"/>
    <property type="match status" value="1"/>
</dbReference>
<feature type="transmembrane region" description="Helical" evidence="1">
    <location>
        <begin position="214"/>
        <end position="232"/>
    </location>
</feature>
<dbReference type="InterPro" id="IPR036259">
    <property type="entry name" value="MFS_trans_sf"/>
</dbReference>
<sequence>MFWFCSRSRGPHLLLSPGGCDKTIARRLPGTQRLGPVISITEFKKPVYSIFVLSLVVNTLALFTVYTYLTVSAVGANIDADLSFDLIAIANAMSAVGQIGSGLFADRFGPFNAIIPAAVLAAIVTYAWPFATHVAAFVVIAVFFGTNKCMACPRCRVAYGAVIAILTQPFAGMGPIEDVGVRMGMALTIVTAGVVSGAPISGAILDSTGSYKNVGYYGGSLLLFSAVLMAVARHFMGRFKATHGTATS</sequence>
<reference evidence="2" key="1">
    <citation type="submission" date="2019-10" db="EMBL/GenBank/DDBJ databases">
        <authorList>
            <person name="Nor Muhammad N."/>
        </authorList>
    </citation>
    <scope>NUCLEOTIDE SEQUENCE</scope>
</reference>
<protein>
    <submittedName>
        <fullName evidence="2">MFS domain-containing protein</fullName>
    </submittedName>
</protein>
<gene>
    <name evidence="2" type="primary">G4NIB5</name>
</gene>
<feature type="transmembrane region" description="Helical" evidence="1">
    <location>
        <begin position="47"/>
        <end position="66"/>
    </location>
</feature>
<keyword evidence="1" id="KW-1133">Transmembrane helix</keyword>
<dbReference type="InterPro" id="IPR050327">
    <property type="entry name" value="Proton-linked_MCT"/>
</dbReference>
<keyword evidence="1" id="KW-0472">Membrane</keyword>
<organism evidence="2">
    <name type="scientific">Ganoderma boninense</name>
    <dbReference type="NCBI Taxonomy" id="34458"/>
    <lineage>
        <taxon>Eukaryota</taxon>
        <taxon>Fungi</taxon>
        <taxon>Dikarya</taxon>
        <taxon>Basidiomycota</taxon>
        <taxon>Agaricomycotina</taxon>
        <taxon>Agaricomycetes</taxon>
        <taxon>Polyporales</taxon>
        <taxon>Polyporaceae</taxon>
        <taxon>Ganoderma</taxon>
    </lineage>
</organism>